<comment type="caution">
    <text evidence="2">The sequence shown here is derived from an EMBL/GenBank/DDBJ whole genome shotgun (WGS) entry which is preliminary data.</text>
</comment>
<dbReference type="InterPro" id="IPR024975">
    <property type="entry name" value="NOV_C"/>
</dbReference>
<name>A0A918AIW9_9ACTN</name>
<evidence type="ECO:0000313" key="3">
    <source>
        <dbReference type="Proteomes" id="UP000660745"/>
    </source>
</evidence>
<feature type="domain" description="Protein NO VEIN C-terminal" evidence="1">
    <location>
        <begin position="9"/>
        <end position="72"/>
    </location>
</feature>
<protein>
    <recommendedName>
        <fullName evidence="1">Protein NO VEIN C-terminal domain-containing protein</fullName>
    </recommendedName>
</protein>
<proteinExistence type="predicted"/>
<reference evidence="2" key="1">
    <citation type="journal article" date="2014" name="Int. J. Syst. Evol. Microbiol.">
        <title>Complete genome sequence of Corynebacterium casei LMG S-19264T (=DSM 44701T), isolated from a smear-ripened cheese.</title>
        <authorList>
            <consortium name="US DOE Joint Genome Institute (JGI-PGF)"/>
            <person name="Walter F."/>
            <person name="Albersmeier A."/>
            <person name="Kalinowski J."/>
            <person name="Ruckert C."/>
        </authorList>
    </citation>
    <scope>NUCLEOTIDE SEQUENCE</scope>
    <source>
        <strain evidence="2">CGMCC 4.7430</strain>
    </source>
</reference>
<evidence type="ECO:0000259" key="1">
    <source>
        <dbReference type="Pfam" id="PF13020"/>
    </source>
</evidence>
<dbReference type="Proteomes" id="UP000660745">
    <property type="component" value="Unassembled WGS sequence"/>
</dbReference>
<evidence type="ECO:0000313" key="2">
    <source>
        <dbReference type="EMBL" id="GGP18472.1"/>
    </source>
</evidence>
<dbReference type="Pfam" id="PF13020">
    <property type="entry name" value="NOV_C"/>
    <property type="match status" value="1"/>
</dbReference>
<sequence length="129" mass="14363">MKVAVETHAMNEALLHYSKLGKVTDTSRTESFDYVVEIDGAAWHVEVKGTTGDPQEILLTPNEVQHAKDYPHVALFVLSNITVSRDHDGGMTVSRGRASIFHPWSLDQARLSPVGYKYHLPAFDQESEA</sequence>
<dbReference type="AlphaFoldDB" id="A0A918AIW9"/>
<gene>
    <name evidence="2" type="ORF">GCM10012278_90800</name>
</gene>
<organism evidence="2 3">
    <name type="scientific">Nonomuraea glycinis</name>
    <dbReference type="NCBI Taxonomy" id="2047744"/>
    <lineage>
        <taxon>Bacteria</taxon>
        <taxon>Bacillati</taxon>
        <taxon>Actinomycetota</taxon>
        <taxon>Actinomycetes</taxon>
        <taxon>Streptosporangiales</taxon>
        <taxon>Streptosporangiaceae</taxon>
        <taxon>Nonomuraea</taxon>
    </lineage>
</organism>
<reference evidence="2" key="2">
    <citation type="submission" date="2020-09" db="EMBL/GenBank/DDBJ databases">
        <authorList>
            <person name="Sun Q."/>
            <person name="Zhou Y."/>
        </authorList>
    </citation>
    <scope>NUCLEOTIDE SEQUENCE</scope>
    <source>
        <strain evidence="2">CGMCC 4.7430</strain>
    </source>
</reference>
<accession>A0A918AIW9</accession>
<dbReference type="EMBL" id="BMNK01000030">
    <property type="protein sequence ID" value="GGP18472.1"/>
    <property type="molecule type" value="Genomic_DNA"/>
</dbReference>
<keyword evidence="3" id="KW-1185">Reference proteome</keyword>